<protein>
    <submittedName>
        <fullName evidence="6">PhoG like DNA-binding family-domain-containing protein</fullName>
    </submittedName>
</protein>
<accession>A0A1D8NG67</accession>
<dbReference type="Proteomes" id="UP000256601">
    <property type="component" value="Unassembled WGS sequence"/>
</dbReference>
<dbReference type="GO" id="GO:0051321">
    <property type="term" value="P:meiotic cell cycle"/>
    <property type="evidence" value="ECO:0007669"/>
    <property type="project" value="TreeGrafter"/>
</dbReference>
<evidence type="ECO:0000259" key="4">
    <source>
        <dbReference type="PROSITE" id="PS51517"/>
    </source>
</evidence>
<evidence type="ECO:0000313" key="5">
    <source>
        <dbReference type="EMBL" id="AOW04607.1"/>
    </source>
</evidence>
<dbReference type="Proteomes" id="UP000182444">
    <property type="component" value="Chromosome 1D"/>
</dbReference>
<evidence type="ECO:0000313" key="8">
    <source>
        <dbReference type="Proteomes" id="UP000256601"/>
    </source>
</evidence>
<dbReference type="GO" id="GO:0000228">
    <property type="term" value="C:nuclear chromosome"/>
    <property type="evidence" value="ECO:0007669"/>
    <property type="project" value="TreeGrafter"/>
</dbReference>
<dbReference type="GO" id="GO:0003700">
    <property type="term" value="F:DNA-binding transcription factor activity"/>
    <property type="evidence" value="ECO:0007669"/>
    <property type="project" value="UniProtKB-UniRule"/>
</dbReference>
<name>A0A1D8NG67_YARLL</name>
<dbReference type="Gene3D" id="2.60.40.1390">
    <property type="entry name" value="NDT80 DNA-binding domain"/>
    <property type="match status" value="1"/>
</dbReference>
<dbReference type="SUPFAM" id="SSF49417">
    <property type="entry name" value="p53-like transcription factors"/>
    <property type="match status" value="1"/>
</dbReference>
<dbReference type="GO" id="GO:0045944">
    <property type="term" value="P:positive regulation of transcription by RNA polymerase II"/>
    <property type="evidence" value="ECO:0007669"/>
    <property type="project" value="TreeGrafter"/>
</dbReference>
<feature type="region of interest" description="Disordered" evidence="3">
    <location>
        <begin position="384"/>
        <end position="442"/>
    </location>
</feature>
<keyword evidence="1 2" id="KW-0238">DNA-binding</keyword>
<dbReference type="PANTHER" id="PTHR35144:SF1">
    <property type="entry name" value="PROTEIN PACG"/>
    <property type="match status" value="1"/>
</dbReference>
<dbReference type="eggNOG" id="ENOG502SAHY">
    <property type="taxonomic scope" value="Eukaryota"/>
</dbReference>
<organism evidence="5 7">
    <name type="scientific">Yarrowia lipolytica</name>
    <name type="common">Candida lipolytica</name>
    <dbReference type="NCBI Taxonomy" id="4952"/>
    <lineage>
        <taxon>Eukaryota</taxon>
        <taxon>Fungi</taxon>
        <taxon>Dikarya</taxon>
        <taxon>Ascomycota</taxon>
        <taxon>Saccharomycotina</taxon>
        <taxon>Dipodascomycetes</taxon>
        <taxon>Dipodascales</taxon>
        <taxon>Dipodascales incertae sedis</taxon>
        <taxon>Yarrowia</taxon>
    </lineage>
</organism>
<dbReference type="VEuPathDB" id="FungiDB:YALI1_D32958g"/>
<feature type="compositionally biased region" description="Low complexity" evidence="3">
    <location>
        <begin position="117"/>
        <end position="133"/>
    </location>
</feature>
<dbReference type="EMBL" id="CP017556">
    <property type="protein sequence ID" value="AOW04607.1"/>
    <property type="molecule type" value="Genomic_DNA"/>
</dbReference>
<dbReference type="InterPro" id="IPR037141">
    <property type="entry name" value="NDT80_DNA-bd_dom_sf"/>
</dbReference>
<evidence type="ECO:0000256" key="1">
    <source>
        <dbReference type="ARBA" id="ARBA00023125"/>
    </source>
</evidence>
<dbReference type="AlphaFoldDB" id="A0A1D8NG67"/>
<dbReference type="PANTHER" id="PTHR35144">
    <property type="entry name" value="MEIOSIS-SPECIFIC TRANSCRIPTION FACTOR NDT80"/>
    <property type="match status" value="1"/>
</dbReference>
<dbReference type="InterPro" id="IPR052605">
    <property type="entry name" value="Fungal_trans_regulator"/>
</dbReference>
<evidence type="ECO:0000256" key="3">
    <source>
        <dbReference type="SAM" id="MobiDB-lite"/>
    </source>
</evidence>
<dbReference type="PROSITE" id="PS51517">
    <property type="entry name" value="NDT80"/>
    <property type="match status" value="1"/>
</dbReference>
<evidence type="ECO:0000256" key="2">
    <source>
        <dbReference type="PROSITE-ProRule" id="PRU00850"/>
    </source>
</evidence>
<reference evidence="6 8" key="2">
    <citation type="submission" date="2018-07" db="EMBL/GenBank/DDBJ databases">
        <title>Draft Genome Assemblies for Five Robust Yarrowia lipolytica Strains Exhibiting High Lipid Production and Pentose Sugar Utilization and Sugar Alcohol Secretion from Undetoxified Lignocellulosic Biomass Hydrolysates.</title>
        <authorList>
            <consortium name="DOE Joint Genome Institute"/>
            <person name="Walker C."/>
            <person name="Ryu S."/>
            <person name="Na H."/>
            <person name="Zane M."/>
            <person name="LaButti K."/>
            <person name="Lipzen A."/>
            <person name="Haridas S."/>
            <person name="Barry K."/>
            <person name="Grigoriev I.V."/>
            <person name="Quarterman J."/>
            <person name="Slininger P."/>
            <person name="Dien B."/>
            <person name="Trinh C.T."/>
        </authorList>
    </citation>
    <scope>NUCLEOTIDE SEQUENCE [LARGE SCALE GENOMIC DNA]</scope>
    <source>
        <strain evidence="6 8">YB392</strain>
    </source>
</reference>
<dbReference type="Pfam" id="PF05224">
    <property type="entry name" value="NDT80_PhoG"/>
    <property type="match status" value="1"/>
</dbReference>
<proteinExistence type="predicted"/>
<dbReference type="VEuPathDB" id="FungiDB:YALI0_D24860g"/>
<dbReference type="GeneID" id="2910622"/>
<dbReference type="OMA" id="ARIQSKF"/>
<dbReference type="InterPro" id="IPR024061">
    <property type="entry name" value="NDT80_DNA-bd_dom"/>
</dbReference>
<evidence type="ECO:0000313" key="6">
    <source>
        <dbReference type="EMBL" id="RDW25192.1"/>
    </source>
</evidence>
<feature type="compositionally biased region" description="Low complexity" evidence="3">
    <location>
        <begin position="391"/>
        <end position="407"/>
    </location>
</feature>
<feature type="region of interest" description="Disordered" evidence="3">
    <location>
        <begin position="117"/>
        <end position="155"/>
    </location>
</feature>
<dbReference type="KEGG" id="yli:2910622"/>
<dbReference type="GO" id="GO:0003677">
    <property type="term" value="F:DNA binding"/>
    <property type="evidence" value="ECO:0007669"/>
    <property type="project" value="UniProtKB-KW"/>
</dbReference>
<sequence>MTSPHFDDSGFAALQQANNLRFLSPSSRDWIEPHDESSTAPLYDAPHVEDFLHYPVNPVQQGQVYSYSLLEDYLHLGGPATGFPNAAAAAAAAAHNAHVAHTAAAAAATATHPGAHQNAHVAAHPAHPHNAGAIGPGGTYPPTHQSPTTVPSPSTPIHKVPLIYDPSPNPSAAESASYLEFATSTQHANVFDYNGDVAKMSIRAKLGGTFFLSQSSAADTDPDAYHLTFYRRNLLQVRASVHNDHKVVYVQTESGERAKTQSLWLDVEVTDNSADSDPQRLLFCSPKSATSLPADDEAKAKMVFPDNPTANDEVEWKRLQFKGATAHNGRTKHQQFFYVSVKCLAELENGTKTCLASALSRPVVVRGRNPRFYLNRNCIILNDGSSRQADSGDSNSTTTMTTQTSATNKKRSASDSDYSSKKRILPDTSEMSSPNSDTSRPHTIYSKEEDYEYFPVPLNYWLPPVEVVYRPHAVHHSVGNGAGQEARKYFSKIE</sequence>
<evidence type="ECO:0000313" key="7">
    <source>
        <dbReference type="Proteomes" id="UP000182444"/>
    </source>
</evidence>
<feature type="DNA-binding region" description="NDT80" evidence="2">
    <location>
        <begin position="141"/>
        <end position="377"/>
    </location>
</feature>
<reference evidence="5 7" key="1">
    <citation type="journal article" date="2016" name="PLoS ONE">
        <title>Sequence Assembly of Yarrowia lipolytica Strain W29/CLIB89 Shows Transposable Element Diversity.</title>
        <authorList>
            <person name="Magnan C."/>
            <person name="Yu J."/>
            <person name="Chang I."/>
            <person name="Jahn E."/>
            <person name="Kanomata Y."/>
            <person name="Wu J."/>
            <person name="Zeller M."/>
            <person name="Oakes M."/>
            <person name="Baldi P."/>
            <person name="Sandmeyer S."/>
        </authorList>
    </citation>
    <scope>NUCLEOTIDE SEQUENCE [LARGE SCALE GENOMIC DNA]</scope>
    <source>
        <strain evidence="5">CLIB89</strain>
        <strain evidence="7">CLIB89(W29)</strain>
    </source>
</reference>
<feature type="compositionally biased region" description="Polar residues" evidence="3">
    <location>
        <begin position="429"/>
        <end position="438"/>
    </location>
</feature>
<dbReference type="InterPro" id="IPR008967">
    <property type="entry name" value="p53-like_TF_DNA-bd_sf"/>
</dbReference>
<dbReference type="EMBL" id="KZ859009">
    <property type="protein sequence ID" value="RDW25192.1"/>
    <property type="molecule type" value="Genomic_DNA"/>
</dbReference>
<gene>
    <name evidence="6" type="ORF">B0I71DRAFT_159589</name>
    <name evidence="5" type="ORF">YALI1_D32958g</name>
</gene>
<feature type="compositionally biased region" description="Low complexity" evidence="3">
    <location>
        <begin position="141"/>
        <end position="155"/>
    </location>
</feature>
<feature type="domain" description="NDT80" evidence="4">
    <location>
        <begin position="141"/>
        <end position="377"/>
    </location>
</feature>